<reference evidence="11 13" key="1">
    <citation type="submission" date="2017-07" db="EMBL/GenBank/DDBJ databases">
        <title>Recovery of genomes from metagenomes via a dereplication, aggregation, and scoring strategy.</title>
        <authorList>
            <person name="Sieber C.M."/>
            <person name="Probst A.J."/>
            <person name="Sharrar A."/>
            <person name="Thomas B.C."/>
            <person name="Hess M."/>
            <person name="Tringe S.G."/>
            <person name="Banfield J.F."/>
        </authorList>
    </citation>
    <scope>NUCLEOTIDE SEQUENCE [LARGE SCALE GENOMIC DNA]</scope>
    <source>
        <strain evidence="11">JGI_Cruoil_03_44_89</strain>
    </source>
</reference>
<comment type="similarity">
    <text evidence="10">Belongs to the PlsX family.</text>
</comment>
<evidence type="ECO:0000256" key="10">
    <source>
        <dbReference type="HAMAP-Rule" id="MF_00019"/>
    </source>
</evidence>
<dbReference type="InterPro" id="IPR012281">
    <property type="entry name" value="Phospholipid_synth_PlsX-like"/>
</dbReference>
<evidence type="ECO:0000313" key="13">
    <source>
        <dbReference type="Proteomes" id="UP000215215"/>
    </source>
</evidence>
<dbReference type="GO" id="GO:0005737">
    <property type="term" value="C:cytoplasm"/>
    <property type="evidence" value="ECO:0007669"/>
    <property type="project" value="UniProtKB-SubCell"/>
</dbReference>
<comment type="subcellular location">
    <subcellularLocation>
        <location evidence="10">Cytoplasm</location>
    </subcellularLocation>
    <text evidence="10">Associated with the membrane possibly through PlsY.</text>
</comment>
<dbReference type="HAMAP" id="MF_00019">
    <property type="entry name" value="PlsX"/>
    <property type="match status" value="1"/>
</dbReference>
<dbReference type="UniPathway" id="UPA00085"/>
<keyword evidence="7 10" id="KW-1208">Phospholipid metabolism</keyword>
<dbReference type="PANTHER" id="PTHR30100:SF1">
    <property type="entry name" value="PHOSPHATE ACYLTRANSFERASE"/>
    <property type="match status" value="1"/>
</dbReference>
<protein>
    <recommendedName>
        <fullName evidence="8 10">Phosphate acyltransferase</fullName>
        <ecNumber evidence="8 10">2.3.1.274</ecNumber>
    </recommendedName>
    <alternativeName>
        <fullName evidence="10">Acyl-ACP phosphotransacylase</fullName>
    </alternativeName>
    <alternativeName>
        <fullName evidence="10">Acyl-[acyl-carrier-protein]--phosphate acyltransferase</fullName>
    </alternativeName>
    <alternativeName>
        <fullName evidence="10">Phosphate-acyl-ACP acyltransferase</fullName>
    </alternativeName>
</protein>
<evidence type="ECO:0000256" key="4">
    <source>
        <dbReference type="ARBA" id="ARBA00022679"/>
    </source>
</evidence>
<dbReference type="SUPFAM" id="SSF53659">
    <property type="entry name" value="Isocitrate/Isopropylmalate dehydrogenase-like"/>
    <property type="match status" value="1"/>
</dbReference>
<proteinExistence type="inferred from homology"/>
<keyword evidence="3 10" id="KW-0444">Lipid biosynthesis</keyword>
<dbReference type="GO" id="GO:0043811">
    <property type="term" value="F:phosphate:acyl-[acyl carrier protein] acyltransferase activity"/>
    <property type="evidence" value="ECO:0007669"/>
    <property type="project" value="UniProtKB-UniRule"/>
</dbReference>
<evidence type="ECO:0000256" key="6">
    <source>
        <dbReference type="ARBA" id="ARBA00023209"/>
    </source>
</evidence>
<organism evidence="11 13">
    <name type="scientific">candidate division WOR-3 bacterium JGI_Cruoil_03_44_89</name>
    <dbReference type="NCBI Taxonomy" id="1973748"/>
    <lineage>
        <taxon>Bacteria</taxon>
        <taxon>Bacteria division WOR-3</taxon>
    </lineage>
</organism>
<comment type="caution">
    <text evidence="11">The sequence shown here is derived from an EMBL/GenBank/DDBJ whole genome shotgun (WGS) entry which is preliminary data.</text>
</comment>
<evidence type="ECO:0000256" key="3">
    <source>
        <dbReference type="ARBA" id="ARBA00022516"/>
    </source>
</evidence>
<dbReference type="EMBL" id="NOZQ01000100">
    <property type="protein sequence ID" value="OYD15828.1"/>
    <property type="molecule type" value="Genomic_DNA"/>
</dbReference>
<evidence type="ECO:0000256" key="2">
    <source>
        <dbReference type="ARBA" id="ARBA00022490"/>
    </source>
</evidence>
<gene>
    <name evidence="10" type="primary">plsX</name>
    <name evidence="12" type="ORF">CH333_04320</name>
    <name evidence="11" type="ORF">CH333_04810</name>
</gene>
<dbReference type="Proteomes" id="UP000215215">
    <property type="component" value="Unassembled WGS sequence"/>
</dbReference>
<keyword evidence="4 10" id="KW-0808">Transferase</keyword>
<dbReference type="GO" id="GO:0008654">
    <property type="term" value="P:phospholipid biosynthetic process"/>
    <property type="evidence" value="ECO:0007669"/>
    <property type="project" value="UniProtKB-KW"/>
</dbReference>
<dbReference type="AlphaFoldDB" id="A0A235BU35"/>
<keyword evidence="5 10" id="KW-0443">Lipid metabolism</keyword>
<keyword evidence="6 10" id="KW-0594">Phospholipid biosynthesis</keyword>
<comment type="subunit">
    <text evidence="9 10">Homodimer. Probably interacts with PlsY.</text>
</comment>
<comment type="function">
    <text evidence="10">Catalyzes the reversible formation of acyl-phosphate (acyl-PO(4)) from acyl-[acyl-carrier-protein] (acyl-ACP). This enzyme utilizes acyl-ACP as fatty acyl donor, but not acyl-CoA.</text>
</comment>
<dbReference type="PIRSF" id="PIRSF002465">
    <property type="entry name" value="Phsphlp_syn_PlsX"/>
    <property type="match status" value="1"/>
</dbReference>
<sequence>MTYYKNCDILIKMIRIGIDAMGGDNAPGVILDTVSELVRTVDDVQFVLMGREDILKGKLPEVVEIVDAPEVIGADELPSIAFRKKKRTSIAVGIELQKKNEIDAFVSAGNTGAFVAFATLGLGKLQNVKKAGLATFFPTKEGRFLVIDVGANAEAKAEHLFQYGIMGSIYTEEVMKVRAPRVGILSIGEEEIKGNSVIKEARELLKSAEINFVGNIEGHMILRDVCDVLVCDGFVGNSLLKFGEGVVNLIMELLKEGISTSLKAKFGALLMRDTLYGIARRMNYDEVGGAIILGVKGIDIVCHGRSGKQAIKNAVQLAVECKRRDVNRVIEQRLGQV</sequence>
<accession>A0A235BU35</accession>
<comment type="catalytic activity">
    <reaction evidence="1 10">
        <text>a fatty acyl-[ACP] + phosphate = an acyl phosphate + holo-[ACP]</text>
        <dbReference type="Rhea" id="RHEA:42292"/>
        <dbReference type="Rhea" id="RHEA-COMP:9685"/>
        <dbReference type="Rhea" id="RHEA-COMP:14125"/>
        <dbReference type="ChEBI" id="CHEBI:43474"/>
        <dbReference type="ChEBI" id="CHEBI:59918"/>
        <dbReference type="ChEBI" id="CHEBI:64479"/>
        <dbReference type="ChEBI" id="CHEBI:138651"/>
        <dbReference type="EC" id="2.3.1.274"/>
    </reaction>
</comment>
<evidence type="ECO:0000256" key="9">
    <source>
        <dbReference type="ARBA" id="ARBA00046608"/>
    </source>
</evidence>
<keyword evidence="2 10" id="KW-0963">Cytoplasm</keyword>
<dbReference type="EC" id="2.3.1.274" evidence="8 10"/>
<dbReference type="NCBIfam" id="TIGR00182">
    <property type="entry name" value="plsX"/>
    <property type="match status" value="1"/>
</dbReference>
<dbReference type="InterPro" id="IPR003664">
    <property type="entry name" value="FA_synthesis"/>
</dbReference>
<dbReference type="PANTHER" id="PTHR30100">
    <property type="entry name" value="FATTY ACID/PHOSPHOLIPID SYNTHESIS PROTEIN PLSX"/>
    <property type="match status" value="1"/>
</dbReference>
<evidence type="ECO:0000313" key="12">
    <source>
        <dbReference type="EMBL" id="OYD16101.1"/>
    </source>
</evidence>
<dbReference type="GO" id="GO:0006633">
    <property type="term" value="P:fatty acid biosynthetic process"/>
    <property type="evidence" value="ECO:0007669"/>
    <property type="project" value="UniProtKB-UniRule"/>
</dbReference>
<dbReference type="Pfam" id="PF02504">
    <property type="entry name" value="FA_synthesis"/>
    <property type="match status" value="1"/>
</dbReference>
<dbReference type="Gene3D" id="3.40.718.10">
    <property type="entry name" value="Isopropylmalate Dehydrogenase"/>
    <property type="match status" value="1"/>
</dbReference>
<comment type="pathway">
    <text evidence="10">Lipid metabolism; phospholipid metabolism.</text>
</comment>
<evidence type="ECO:0000313" key="11">
    <source>
        <dbReference type="EMBL" id="OYD15828.1"/>
    </source>
</evidence>
<evidence type="ECO:0000256" key="8">
    <source>
        <dbReference type="ARBA" id="ARBA00024069"/>
    </source>
</evidence>
<evidence type="ECO:0000256" key="5">
    <source>
        <dbReference type="ARBA" id="ARBA00023098"/>
    </source>
</evidence>
<name>A0A235BU35_UNCW3</name>
<evidence type="ECO:0000256" key="7">
    <source>
        <dbReference type="ARBA" id="ARBA00023264"/>
    </source>
</evidence>
<evidence type="ECO:0000256" key="1">
    <source>
        <dbReference type="ARBA" id="ARBA00001232"/>
    </source>
</evidence>
<dbReference type="EMBL" id="NOZQ01000086">
    <property type="protein sequence ID" value="OYD16101.1"/>
    <property type="molecule type" value="Genomic_DNA"/>
</dbReference>